<dbReference type="InterPro" id="IPR010836">
    <property type="entry name" value="SapC"/>
</dbReference>
<proteinExistence type="predicted"/>
<accession>A0A2P8F777</accession>
<dbReference type="Pfam" id="PF07277">
    <property type="entry name" value="SapC"/>
    <property type="match status" value="1"/>
</dbReference>
<organism evidence="1 2">
    <name type="scientific">Shimia abyssi</name>
    <dbReference type="NCBI Taxonomy" id="1662395"/>
    <lineage>
        <taxon>Bacteria</taxon>
        <taxon>Pseudomonadati</taxon>
        <taxon>Pseudomonadota</taxon>
        <taxon>Alphaproteobacteria</taxon>
        <taxon>Rhodobacterales</taxon>
        <taxon>Roseobacteraceae</taxon>
    </lineage>
</organism>
<dbReference type="Proteomes" id="UP000240418">
    <property type="component" value="Unassembled WGS sequence"/>
</dbReference>
<evidence type="ECO:0000313" key="2">
    <source>
        <dbReference type="Proteomes" id="UP000240418"/>
    </source>
</evidence>
<protein>
    <submittedName>
        <fullName evidence="1">SapC protein</fullName>
    </submittedName>
</protein>
<keyword evidence="2" id="KW-1185">Reference proteome</keyword>
<dbReference type="EMBL" id="PYGJ01000016">
    <property type="protein sequence ID" value="PSL17570.1"/>
    <property type="molecule type" value="Genomic_DNA"/>
</dbReference>
<sequence length="276" mass="31683">MIGYTPDIQPIRPSVAKSHGWERRREDVLSFAVTDASCPIVLEEMQLALVSLPLAFARRKSGEFELVAVTGLYAQENLLLTEEGSWRTSYVPSWYRGYPFYAGVSTGGDGQDRIALCFDHASGRYREEPETAHGEDRFFDAEGSLKPVLSRLTTFFTKRHLSRKRTLAAIKCLAEADLLQPWEWSFENPVPEKPLRDGFWTVDRVRLRNISEDVFRDLFETRALEMAYLQLASMPQLAVLRQFAMLSAHKSEDQAPDESGQSIDQFFEDDEIEFRW</sequence>
<dbReference type="AlphaFoldDB" id="A0A2P8F777"/>
<comment type="caution">
    <text evidence="1">The sequence shown here is derived from an EMBL/GenBank/DDBJ whole genome shotgun (WGS) entry which is preliminary data.</text>
</comment>
<evidence type="ECO:0000313" key="1">
    <source>
        <dbReference type="EMBL" id="PSL17570.1"/>
    </source>
</evidence>
<name>A0A2P8F777_9RHOB</name>
<gene>
    <name evidence="1" type="ORF">CLV88_11617</name>
</gene>
<reference evidence="1 2" key="1">
    <citation type="submission" date="2018-03" db="EMBL/GenBank/DDBJ databases">
        <title>Genomic Encyclopedia of Archaeal and Bacterial Type Strains, Phase II (KMG-II): from individual species to whole genera.</title>
        <authorList>
            <person name="Goeker M."/>
        </authorList>
    </citation>
    <scope>NUCLEOTIDE SEQUENCE [LARGE SCALE GENOMIC DNA]</scope>
    <source>
        <strain evidence="1 2">DSM 100673</strain>
    </source>
</reference>